<comment type="similarity">
    <text evidence="2">Belongs to the FAD-binding monooxygenase family.</text>
</comment>
<dbReference type="GO" id="GO:0004499">
    <property type="term" value="F:N,N-dimethylaniline monooxygenase activity"/>
    <property type="evidence" value="ECO:0007669"/>
    <property type="project" value="InterPro"/>
</dbReference>
<organism evidence="8 9">
    <name type="scientific">Micromonospora haikouensis</name>
    <dbReference type="NCBI Taxonomy" id="686309"/>
    <lineage>
        <taxon>Bacteria</taxon>
        <taxon>Bacillati</taxon>
        <taxon>Actinomycetota</taxon>
        <taxon>Actinomycetes</taxon>
        <taxon>Micromonosporales</taxon>
        <taxon>Micromonosporaceae</taxon>
        <taxon>Micromonospora</taxon>
    </lineage>
</organism>
<keyword evidence="6" id="KW-0560">Oxidoreductase</keyword>
<evidence type="ECO:0000256" key="3">
    <source>
        <dbReference type="ARBA" id="ARBA00022630"/>
    </source>
</evidence>
<dbReference type="Pfam" id="PF00743">
    <property type="entry name" value="FMO-like"/>
    <property type="match status" value="1"/>
</dbReference>
<dbReference type="PATRIC" id="fig|47853.6.peg.3023"/>
<dbReference type="Proteomes" id="UP000032254">
    <property type="component" value="Unassembled WGS sequence"/>
</dbReference>
<name>A0A0D0X612_9ACTN</name>
<comment type="caution">
    <text evidence="8">The sequence shown here is derived from an EMBL/GenBank/DDBJ whole genome shotgun (WGS) entry which is preliminary data.</text>
</comment>
<evidence type="ECO:0000256" key="1">
    <source>
        <dbReference type="ARBA" id="ARBA00001974"/>
    </source>
</evidence>
<sequence length="499" mass="54968">MTVRHVDVVIVGAGLSGIGAAYRLQTRRPGTSFLVLEARDALGGTWDLFRYPGVRSDSDMFTLGYPFRPWTGERSIADGAGVLDYIRRTAVDAGLDRHVRLRHRVVRASWSSAHARWTVEAEVGPQRQPASWSCRFLYLCSGYFSYTGGHEIDLPGRETFQGRVVHPQDWPEDLDHADRRVAVIGSGATAITLVPALAERAEHVTMVQRSPTYVVAQPTRDRMVAALRAVLPAAAVHRTARVKNVAVTTLAYHLMRRWPARAAALLRAGVARELAGVLPLDPHFRPRYDPWDERLCLSADGDFFRAIRQRRATVVTGEVAALVPDGLRMASGETVPADIVVTATGLRMVAVGEIALHVDGTPVDPGRTLMYKGMMLSGVPNLAWCVGYANASWTLRADLTSQYVCRLLAHLDRRGLAWAAPHVDGRVEAVRPLVGLTSGYVRRAAASLPKQGERPPWRVRRSYPSDLVALRYGRIADSAMRFGVRGTPVRPRSDQESLV</sequence>
<comment type="cofactor">
    <cofactor evidence="1">
        <name>FAD</name>
        <dbReference type="ChEBI" id="CHEBI:57692"/>
    </cofactor>
</comment>
<dbReference type="AlphaFoldDB" id="A0A0D0X612"/>
<dbReference type="OrthoDB" id="5168853at2"/>
<dbReference type="Gene3D" id="3.50.50.60">
    <property type="entry name" value="FAD/NAD(P)-binding domain"/>
    <property type="match status" value="3"/>
</dbReference>
<protein>
    <submittedName>
        <fullName evidence="8">FAD-containing monooxygenase EthA</fullName>
    </submittedName>
</protein>
<keyword evidence="9" id="KW-1185">Reference proteome</keyword>
<keyword evidence="7 8" id="KW-0503">Monooxygenase</keyword>
<keyword evidence="3" id="KW-0285">Flavoprotein</keyword>
<dbReference type="EMBL" id="JXSX01000001">
    <property type="protein sequence ID" value="KIR66314.1"/>
    <property type="molecule type" value="Genomic_DNA"/>
</dbReference>
<dbReference type="Pfam" id="PF13450">
    <property type="entry name" value="NAD_binding_8"/>
    <property type="match status" value="1"/>
</dbReference>
<evidence type="ECO:0000313" key="9">
    <source>
        <dbReference type="Proteomes" id="UP000032254"/>
    </source>
</evidence>
<gene>
    <name evidence="8" type="ORF">TK50_14325</name>
</gene>
<proteinExistence type="inferred from homology"/>
<reference evidence="8 9" key="1">
    <citation type="submission" date="2015-01" db="EMBL/GenBank/DDBJ databases">
        <title>Sequencing and annotation of Micromonospora carbonacea strain JXNU-1 genome.</title>
        <authorList>
            <person name="Long Z."/>
            <person name="Huang Y."/>
            <person name="Jiang Y."/>
        </authorList>
    </citation>
    <scope>NUCLEOTIDE SEQUENCE [LARGE SCALE GENOMIC DNA]</scope>
    <source>
        <strain evidence="8 9">JXNU-1</strain>
    </source>
</reference>
<dbReference type="InterPro" id="IPR051820">
    <property type="entry name" value="FAD-binding_MO"/>
</dbReference>
<evidence type="ECO:0000256" key="4">
    <source>
        <dbReference type="ARBA" id="ARBA00022827"/>
    </source>
</evidence>
<dbReference type="SUPFAM" id="SSF51905">
    <property type="entry name" value="FAD/NAD(P)-binding domain"/>
    <property type="match status" value="1"/>
</dbReference>
<evidence type="ECO:0000256" key="2">
    <source>
        <dbReference type="ARBA" id="ARBA00010139"/>
    </source>
</evidence>
<evidence type="ECO:0000256" key="5">
    <source>
        <dbReference type="ARBA" id="ARBA00022857"/>
    </source>
</evidence>
<dbReference type="InterPro" id="IPR020946">
    <property type="entry name" value="Flavin_mOase-like"/>
</dbReference>
<dbReference type="PRINTS" id="PR00411">
    <property type="entry name" value="PNDRDTASEI"/>
</dbReference>
<evidence type="ECO:0000256" key="6">
    <source>
        <dbReference type="ARBA" id="ARBA00023002"/>
    </source>
</evidence>
<evidence type="ECO:0000313" key="8">
    <source>
        <dbReference type="EMBL" id="KIR66314.1"/>
    </source>
</evidence>
<keyword evidence="4" id="KW-0274">FAD</keyword>
<dbReference type="GO" id="GO:0050661">
    <property type="term" value="F:NADP binding"/>
    <property type="evidence" value="ECO:0007669"/>
    <property type="project" value="InterPro"/>
</dbReference>
<keyword evidence="5" id="KW-0521">NADP</keyword>
<evidence type="ECO:0000256" key="7">
    <source>
        <dbReference type="ARBA" id="ARBA00023033"/>
    </source>
</evidence>
<dbReference type="PANTHER" id="PTHR43872:SF1">
    <property type="entry name" value="MONOOXYGENASE, PUTATIVE (AFU_ORTHOLOGUE AFUA_8G02570)-RELATED"/>
    <property type="match status" value="1"/>
</dbReference>
<dbReference type="PANTHER" id="PTHR43872">
    <property type="entry name" value="MONOOXYGENASE, PUTATIVE (AFU_ORTHOLOGUE AFUA_8G02570)-RELATED"/>
    <property type="match status" value="1"/>
</dbReference>
<dbReference type="GeneID" id="301305283"/>
<dbReference type="RefSeq" id="WP_043963203.1">
    <property type="nucleotide sequence ID" value="NZ_JXSX01000001.1"/>
</dbReference>
<accession>A0A0D0X612</accession>
<dbReference type="InterPro" id="IPR036188">
    <property type="entry name" value="FAD/NAD-bd_sf"/>
</dbReference>
<dbReference type="GO" id="GO:0050660">
    <property type="term" value="F:flavin adenine dinucleotide binding"/>
    <property type="evidence" value="ECO:0007669"/>
    <property type="project" value="InterPro"/>
</dbReference>
<dbReference type="FunFam" id="3.50.50.60:FF:000228">
    <property type="entry name" value="FAD-containing monooxygenase EthA"/>
    <property type="match status" value="1"/>
</dbReference>